<comment type="caution">
    <text evidence="1">The sequence shown here is derived from an EMBL/GenBank/DDBJ whole genome shotgun (WGS) entry which is preliminary data.</text>
</comment>
<reference evidence="1 2" key="1">
    <citation type="submission" date="2019-01" db="EMBL/GenBank/DDBJ databases">
        <title>Draft genome sequence of Dictyobacter sp. Uno17.</title>
        <authorList>
            <person name="Wang C.M."/>
            <person name="Zheng Y."/>
            <person name="Sakai Y."/>
            <person name="Abe K."/>
            <person name="Yokota A."/>
            <person name="Yabe S."/>
        </authorList>
    </citation>
    <scope>NUCLEOTIDE SEQUENCE [LARGE SCALE GENOMIC DNA]</scope>
    <source>
        <strain evidence="1 2">Uno17</strain>
    </source>
</reference>
<organism evidence="1 2">
    <name type="scientific">Dictyobacter arantiisoli</name>
    <dbReference type="NCBI Taxonomy" id="2014874"/>
    <lineage>
        <taxon>Bacteria</taxon>
        <taxon>Bacillati</taxon>
        <taxon>Chloroflexota</taxon>
        <taxon>Ktedonobacteria</taxon>
        <taxon>Ktedonobacterales</taxon>
        <taxon>Dictyobacteraceae</taxon>
        <taxon>Dictyobacter</taxon>
    </lineage>
</organism>
<gene>
    <name evidence="1" type="ORF">KDI_35170</name>
</gene>
<name>A0A5A5TFX0_9CHLR</name>
<accession>A0A5A5TFX0</accession>
<protein>
    <submittedName>
        <fullName evidence="1">Uncharacterized protein</fullName>
    </submittedName>
</protein>
<dbReference type="AlphaFoldDB" id="A0A5A5TFX0"/>
<proteinExistence type="predicted"/>
<dbReference type="EMBL" id="BIXY01000055">
    <property type="protein sequence ID" value="GCF09953.1"/>
    <property type="molecule type" value="Genomic_DNA"/>
</dbReference>
<keyword evidence="2" id="KW-1185">Reference proteome</keyword>
<evidence type="ECO:0000313" key="2">
    <source>
        <dbReference type="Proteomes" id="UP000322530"/>
    </source>
</evidence>
<evidence type="ECO:0000313" key="1">
    <source>
        <dbReference type="EMBL" id="GCF09953.1"/>
    </source>
</evidence>
<sequence length="87" mass="10257">MINTYFTFSVEDLNDRIYRILDAQANSVSRFWQLLSQYVPDLRIYQVAPGARLAPGKTFFEELIRHILTYRNPLTPFLYNPFELLPG</sequence>
<dbReference type="Proteomes" id="UP000322530">
    <property type="component" value="Unassembled WGS sequence"/>
</dbReference>